<sequence>MVKGMEGRRRACGTSKAHQAPPSCRPRPSPGAGASCCQPRRCARPLAAHANPTSAMPCSHSSYLAPPLNAHPDALQLLVDCSPTLPVW</sequence>
<gene>
    <name evidence="2" type="ORF">SETTUDRAFT_163677</name>
</gene>
<organism evidence="2 3">
    <name type="scientific">Exserohilum turcicum (strain 28A)</name>
    <name type="common">Northern leaf blight fungus</name>
    <name type="synonym">Setosphaeria turcica</name>
    <dbReference type="NCBI Taxonomy" id="671987"/>
    <lineage>
        <taxon>Eukaryota</taxon>
        <taxon>Fungi</taxon>
        <taxon>Dikarya</taxon>
        <taxon>Ascomycota</taxon>
        <taxon>Pezizomycotina</taxon>
        <taxon>Dothideomycetes</taxon>
        <taxon>Pleosporomycetidae</taxon>
        <taxon>Pleosporales</taxon>
        <taxon>Pleosporineae</taxon>
        <taxon>Pleosporaceae</taxon>
        <taxon>Exserohilum</taxon>
    </lineage>
</organism>
<evidence type="ECO:0000313" key="2">
    <source>
        <dbReference type="EMBL" id="EOA84865.1"/>
    </source>
</evidence>
<keyword evidence="3" id="KW-1185">Reference proteome</keyword>
<evidence type="ECO:0000313" key="3">
    <source>
        <dbReference type="Proteomes" id="UP000016935"/>
    </source>
</evidence>
<name>R0II51_EXST2</name>
<reference evidence="2 3" key="1">
    <citation type="journal article" date="2012" name="PLoS Pathog.">
        <title>Diverse lifestyles and strategies of plant pathogenesis encoded in the genomes of eighteen Dothideomycetes fungi.</title>
        <authorList>
            <person name="Ohm R.A."/>
            <person name="Feau N."/>
            <person name="Henrissat B."/>
            <person name="Schoch C.L."/>
            <person name="Horwitz B.A."/>
            <person name="Barry K.W."/>
            <person name="Condon B.J."/>
            <person name="Copeland A.C."/>
            <person name="Dhillon B."/>
            <person name="Glaser F."/>
            <person name="Hesse C.N."/>
            <person name="Kosti I."/>
            <person name="LaButti K."/>
            <person name="Lindquist E.A."/>
            <person name="Lucas S."/>
            <person name="Salamov A.A."/>
            <person name="Bradshaw R.E."/>
            <person name="Ciuffetti L."/>
            <person name="Hamelin R.C."/>
            <person name="Kema G.H.J."/>
            <person name="Lawrence C."/>
            <person name="Scott J.A."/>
            <person name="Spatafora J.W."/>
            <person name="Turgeon B.G."/>
            <person name="de Wit P.J.G.M."/>
            <person name="Zhong S."/>
            <person name="Goodwin S.B."/>
            <person name="Grigoriev I.V."/>
        </authorList>
    </citation>
    <scope>NUCLEOTIDE SEQUENCE [LARGE SCALE GENOMIC DNA]</scope>
    <source>
        <strain evidence="3">28A</strain>
    </source>
</reference>
<dbReference type="Proteomes" id="UP000016935">
    <property type="component" value="Unassembled WGS sequence"/>
</dbReference>
<dbReference type="RefSeq" id="XP_008027392.1">
    <property type="nucleotide sequence ID" value="XM_008029201.1"/>
</dbReference>
<reference evidence="2 3" key="2">
    <citation type="journal article" date="2013" name="PLoS Genet.">
        <title>Comparative genome structure, secondary metabolite, and effector coding capacity across Cochliobolus pathogens.</title>
        <authorList>
            <person name="Condon B.J."/>
            <person name="Leng Y."/>
            <person name="Wu D."/>
            <person name="Bushley K.E."/>
            <person name="Ohm R.A."/>
            <person name="Otillar R."/>
            <person name="Martin J."/>
            <person name="Schackwitz W."/>
            <person name="Grimwood J."/>
            <person name="MohdZainudin N."/>
            <person name="Xue C."/>
            <person name="Wang R."/>
            <person name="Manning V.A."/>
            <person name="Dhillon B."/>
            <person name="Tu Z.J."/>
            <person name="Steffenson B.J."/>
            <person name="Salamov A."/>
            <person name="Sun H."/>
            <person name="Lowry S."/>
            <person name="LaButti K."/>
            <person name="Han J."/>
            <person name="Copeland A."/>
            <person name="Lindquist E."/>
            <person name="Barry K."/>
            <person name="Schmutz J."/>
            <person name="Baker S.E."/>
            <person name="Ciuffetti L.M."/>
            <person name="Grigoriev I.V."/>
            <person name="Zhong S."/>
            <person name="Turgeon B.G."/>
        </authorList>
    </citation>
    <scope>NUCLEOTIDE SEQUENCE [LARGE SCALE GENOMIC DNA]</scope>
    <source>
        <strain evidence="3">28A</strain>
    </source>
</reference>
<feature type="region of interest" description="Disordered" evidence="1">
    <location>
        <begin position="1"/>
        <end position="35"/>
    </location>
</feature>
<evidence type="ECO:0000256" key="1">
    <source>
        <dbReference type="SAM" id="MobiDB-lite"/>
    </source>
</evidence>
<dbReference type="HOGENOM" id="CLU_2470497_0_0_1"/>
<dbReference type="GeneID" id="19398846"/>
<accession>R0II51</accession>
<protein>
    <submittedName>
        <fullName evidence="2">Uncharacterized protein</fullName>
    </submittedName>
</protein>
<dbReference type="EMBL" id="KB908703">
    <property type="protein sequence ID" value="EOA84865.1"/>
    <property type="molecule type" value="Genomic_DNA"/>
</dbReference>
<dbReference type="AlphaFoldDB" id="R0II51"/>
<proteinExistence type="predicted"/>